<sequence>MSFGEPWFYIVLLGAAALLYAFMLPARIDLAKPGRGGHEEVEATLEQYMAEIEKENNELIDLVSRMKQDFAAKQLSQQEQLVELRQRLSEVERASREHGVKLGELELTVNSAPTKAAEGNSSFQPESAGSALTDPSTAIGAVFSEAAPVLEIIEENVIEEEPQESNNPTVRERYAELFELYAQGKSLDMIAKAVGIQRGEVQLILQLAKKEDSQ</sequence>
<evidence type="ECO:0000256" key="1">
    <source>
        <dbReference type="SAM" id="Coils"/>
    </source>
</evidence>
<accession>A0A919XQL4</accession>
<dbReference type="Proteomes" id="UP000681162">
    <property type="component" value="Unassembled WGS sequence"/>
</dbReference>
<evidence type="ECO:0000256" key="2">
    <source>
        <dbReference type="SAM" id="Phobius"/>
    </source>
</evidence>
<reference evidence="3 4" key="1">
    <citation type="submission" date="2021-03" db="EMBL/GenBank/DDBJ databases">
        <title>Antimicrobial resistance genes in bacteria isolated from Japanese honey, and their potential for conferring macrolide and lincosamide resistance in the American foulbrood pathogen Paenibacillus larvae.</title>
        <authorList>
            <person name="Okamoto M."/>
            <person name="Kumagai M."/>
            <person name="Kanamori H."/>
            <person name="Takamatsu D."/>
        </authorList>
    </citation>
    <scope>NUCLEOTIDE SEQUENCE [LARGE SCALE GENOMIC DNA]</scope>
    <source>
        <strain evidence="3 4">J41TS12</strain>
    </source>
</reference>
<keyword evidence="2" id="KW-1133">Transmembrane helix</keyword>
<organism evidence="3 4">
    <name type="scientific">Paenibacillus antibioticophila</name>
    <dbReference type="NCBI Taxonomy" id="1274374"/>
    <lineage>
        <taxon>Bacteria</taxon>
        <taxon>Bacillati</taxon>
        <taxon>Bacillota</taxon>
        <taxon>Bacilli</taxon>
        <taxon>Bacillales</taxon>
        <taxon>Paenibacillaceae</taxon>
        <taxon>Paenibacillus</taxon>
    </lineage>
</organism>
<name>A0A919XQL4_9BACL</name>
<keyword evidence="2" id="KW-0812">Transmembrane</keyword>
<gene>
    <name evidence="3" type="ORF">J41TS12_09950</name>
</gene>
<keyword evidence="2" id="KW-0472">Membrane</keyword>
<protein>
    <submittedName>
        <fullName evidence="3">Uncharacterized protein</fullName>
    </submittedName>
</protein>
<keyword evidence="1" id="KW-0175">Coiled coil</keyword>
<feature type="transmembrane region" description="Helical" evidence="2">
    <location>
        <begin position="6"/>
        <end position="26"/>
    </location>
</feature>
<comment type="caution">
    <text evidence="3">The sequence shown here is derived from an EMBL/GenBank/DDBJ whole genome shotgun (WGS) entry which is preliminary data.</text>
</comment>
<keyword evidence="4" id="KW-1185">Reference proteome</keyword>
<dbReference type="EMBL" id="BORR01000003">
    <property type="protein sequence ID" value="GIO36134.1"/>
    <property type="molecule type" value="Genomic_DNA"/>
</dbReference>
<evidence type="ECO:0000313" key="3">
    <source>
        <dbReference type="EMBL" id="GIO36134.1"/>
    </source>
</evidence>
<feature type="coiled-coil region" evidence="1">
    <location>
        <begin position="38"/>
        <end position="94"/>
    </location>
</feature>
<dbReference type="AlphaFoldDB" id="A0A919XQL4"/>
<proteinExistence type="predicted"/>
<evidence type="ECO:0000313" key="4">
    <source>
        <dbReference type="Proteomes" id="UP000681162"/>
    </source>
</evidence>